<keyword evidence="4" id="KW-0732">Signal</keyword>
<reference evidence="5 6" key="1">
    <citation type="submission" date="2023-01" db="EMBL/GenBank/DDBJ databases">
        <title>Minimal conservation of predation-associated metabolite biosynthetic gene clusters underscores biosynthetic potential of Myxococcota including descriptions for ten novel species: Archangium lansinium sp. nov., Myxococcus landrumus sp. nov., Nannocystis bai.</title>
        <authorList>
            <person name="Ahearne A."/>
            <person name="Stevens C."/>
            <person name="Dowd S."/>
        </authorList>
    </citation>
    <scope>NUCLEOTIDE SEQUENCE [LARGE SCALE GENOMIC DNA]</scope>
    <source>
        <strain evidence="5 6">WIWO2</strain>
    </source>
</reference>
<feature type="chain" id="PRO_5046429684" evidence="4">
    <location>
        <begin position="23"/>
        <end position="437"/>
    </location>
</feature>
<feature type="compositionally biased region" description="Basic and acidic residues" evidence="3">
    <location>
        <begin position="415"/>
        <end position="425"/>
    </location>
</feature>
<comment type="caution">
    <text evidence="5">The sequence shown here is derived from an EMBL/GenBank/DDBJ whole genome shotgun (WGS) entry which is preliminary data.</text>
</comment>
<sequence length="437" mass="44726">MRKSFGALLLVSLASACLSACGGEPESPADGQSAVGFVFVGTNHNNTHDAGEPANQVTVYRRFADGSLELADHVDTGGQGSGPSARFAGDGLGSSHSMVLSQDRAFLLVTNAGSDTLSALRVRKDTLEVTDVQPTSDGAGPGFPNSVTQHGDLVYALNGAGEGSVTGFRLSDEGKLTPIPGSTRLLSANQASPPDTLFNPAQASFTPDGRQLVVTIKDGPAAGLIGGVTPTGPSRVLVFDVLDDGQLAQTFTQTELDNDGPFGFSFDAAGHLLTAMFVGGDDLAGAAGSFQINADGTLTPITRNAKVSQLDPCWLENNGEFAFTANYTSGTLSSFRIGDDGSLTVLDEQAGLTDERAGTAGASQQGSTPLDLGISPDGRFLYDVLPGSGKVGAWRIEDDGGLTKIGEYGGLPRTVDGDRAPEERFGPGGSPAGIGVL</sequence>
<name>A0ABT5BYZ6_9BACT</name>
<dbReference type="PANTHER" id="PTHR30344">
    <property type="entry name" value="6-PHOSPHOGLUCONOLACTONASE-RELATED"/>
    <property type="match status" value="1"/>
</dbReference>
<dbReference type="PANTHER" id="PTHR30344:SF1">
    <property type="entry name" value="6-PHOSPHOGLUCONOLACTONASE"/>
    <property type="match status" value="1"/>
</dbReference>
<keyword evidence="6" id="KW-1185">Reference proteome</keyword>
<keyword evidence="2" id="KW-0313">Glucose metabolism</keyword>
<dbReference type="InterPro" id="IPR015943">
    <property type="entry name" value="WD40/YVTN_repeat-like_dom_sf"/>
</dbReference>
<evidence type="ECO:0000256" key="1">
    <source>
        <dbReference type="ARBA" id="ARBA00005564"/>
    </source>
</evidence>
<evidence type="ECO:0000256" key="4">
    <source>
        <dbReference type="SAM" id="SignalP"/>
    </source>
</evidence>
<dbReference type="Pfam" id="PF10282">
    <property type="entry name" value="Lactonase"/>
    <property type="match status" value="1"/>
</dbReference>
<dbReference type="Proteomes" id="UP001217485">
    <property type="component" value="Unassembled WGS sequence"/>
</dbReference>
<dbReference type="InterPro" id="IPR019405">
    <property type="entry name" value="Lactonase_7-beta_prop"/>
</dbReference>
<accession>A0ABT5BYZ6</accession>
<feature type="signal peptide" evidence="4">
    <location>
        <begin position="1"/>
        <end position="22"/>
    </location>
</feature>
<dbReference type="Gene3D" id="2.130.10.10">
    <property type="entry name" value="YVTN repeat-like/Quinoprotein amine dehydrogenase"/>
    <property type="match status" value="2"/>
</dbReference>
<organism evidence="5 6">
    <name type="scientific">Sorangium atrum</name>
    <dbReference type="NCBI Taxonomy" id="2995308"/>
    <lineage>
        <taxon>Bacteria</taxon>
        <taxon>Pseudomonadati</taxon>
        <taxon>Myxococcota</taxon>
        <taxon>Polyangia</taxon>
        <taxon>Polyangiales</taxon>
        <taxon>Polyangiaceae</taxon>
        <taxon>Sorangium</taxon>
    </lineage>
</organism>
<proteinExistence type="inferred from homology"/>
<evidence type="ECO:0000313" key="6">
    <source>
        <dbReference type="Proteomes" id="UP001217485"/>
    </source>
</evidence>
<dbReference type="EMBL" id="JAQNDK010000002">
    <property type="protein sequence ID" value="MDC0679317.1"/>
    <property type="molecule type" value="Genomic_DNA"/>
</dbReference>
<protein>
    <submittedName>
        <fullName evidence="5">Beta-propeller fold lactonase family protein</fullName>
    </submittedName>
</protein>
<evidence type="ECO:0000313" key="5">
    <source>
        <dbReference type="EMBL" id="MDC0679317.1"/>
    </source>
</evidence>
<feature type="region of interest" description="Disordered" evidence="3">
    <location>
        <begin position="407"/>
        <end position="437"/>
    </location>
</feature>
<dbReference type="RefSeq" id="WP_272096282.1">
    <property type="nucleotide sequence ID" value="NZ_JAQNDK010000002.1"/>
</dbReference>
<keyword evidence="2" id="KW-0119">Carbohydrate metabolism</keyword>
<gene>
    <name evidence="5" type="ORF">POL72_16355</name>
</gene>
<dbReference type="SUPFAM" id="SSF50974">
    <property type="entry name" value="Nitrous oxide reductase, N-terminal domain"/>
    <property type="match status" value="1"/>
</dbReference>
<dbReference type="InterPro" id="IPR011045">
    <property type="entry name" value="N2O_reductase_N"/>
</dbReference>
<dbReference type="SUPFAM" id="SSF75011">
    <property type="entry name" value="3-carboxy-cis,cis-mucoante lactonizing enzyme"/>
    <property type="match status" value="1"/>
</dbReference>
<evidence type="ECO:0000256" key="3">
    <source>
        <dbReference type="SAM" id="MobiDB-lite"/>
    </source>
</evidence>
<evidence type="ECO:0000256" key="2">
    <source>
        <dbReference type="ARBA" id="ARBA00022526"/>
    </source>
</evidence>
<dbReference type="InterPro" id="IPR050282">
    <property type="entry name" value="Cycloisomerase_2"/>
</dbReference>
<feature type="compositionally biased region" description="Gly residues" evidence="3">
    <location>
        <begin position="426"/>
        <end position="437"/>
    </location>
</feature>
<dbReference type="PROSITE" id="PS51257">
    <property type="entry name" value="PROKAR_LIPOPROTEIN"/>
    <property type="match status" value="1"/>
</dbReference>
<comment type="similarity">
    <text evidence="1">Belongs to the cycloisomerase 2 family.</text>
</comment>